<dbReference type="EMBL" id="BJUD01000013">
    <property type="protein sequence ID" value="GEK28601.1"/>
    <property type="molecule type" value="Genomic_DNA"/>
</dbReference>
<dbReference type="Proteomes" id="UP000321429">
    <property type="component" value="Unassembled WGS sequence"/>
</dbReference>
<evidence type="ECO:0000313" key="2">
    <source>
        <dbReference type="EMBL" id="KRN97290.1"/>
    </source>
</evidence>
<evidence type="ECO:0000313" key="3">
    <source>
        <dbReference type="Proteomes" id="UP000051139"/>
    </source>
</evidence>
<dbReference type="PIRSF" id="PIRSF008502">
    <property type="entry name" value="UCP008502"/>
    <property type="match status" value="1"/>
</dbReference>
<dbReference type="PANTHER" id="PTHR36439:SF1">
    <property type="entry name" value="DUF1697 DOMAIN-CONTAINING PROTEIN"/>
    <property type="match status" value="1"/>
</dbReference>
<reference evidence="1 4" key="2">
    <citation type="submission" date="2019-07" db="EMBL/GenBank/DDBJ databases">
        <title>Whole genome shotgun sequence of Lactobacillus siliginis NBRC 101315.</title>
        <authorList>
            <person name="Hosoyama A."/>
            <person name="Uohara A."/>
            <person name="Ohji S."/>
            <person name="Ichikawa N."/>
        </authorList>
    </citation>
    <scope>NUCLEOTIDE SEQUENCE [LARGE SCALE GENOMIC DNA]</scope>
    <source>
        <strain evidence="1 4">NBRC 101315</strain>
    </source>
</reference>
<dbReference type="Gene3D" id="3.30.70.1280">
    <property type="entry name" value="SP0830-like domains"/>
    <property type="match status" value="1"/>
</dbReference>
<dbReference type="RefSeq" id="WP_057808550.1">
    <property type="nucleotide sequence ID" value="NZ_BJUD01000013.1"/>
</dbReference>
<dbReference type="STRING" id="348151.IV55_GL000218"/>
<dbReference type="OrthoDB" id="9806494at2"/>
<dbReference type="PATRIC" id="fig|348151.3.peg.223"/>
<name>A0A0R2LDZ0_9LACO</name>
<evidence type="ECO:0000313" key="1">
    <source>
        <dbReference type="EMBL" id="GEK28601.1"/>
    </source>
</evidence>
<sequence>MDYLLLLRGVNVGGNHRVPMAELRAQLEQAGFTNVASYINSGNLLFASDAPVSEVEALVERILLQEYDWSIPFTLLSQGDIAELIVAAPIWWGEREDWRHNALFKLHGYQTEFDQLILDKVTEEYDQVFVTAHVIFWSSPSKVHYSRALYAKMLNEPFYPEVSIRNRNTTLKLAAMMEKRADEELDN</sequence>
<protein>
    <recommendedName>
        <fullName evidence="5">DUF1697 domain-containing protein</fullName>
    </recommendedName>
</protein>
<accession>A0A0R2LDZ0</accession>
<keyword evidence="3" id="KW-1185">Reference proteome</keyword>
<organism evidence="2 3">
    <name type="scientific">Furfurilactobacillus siliginis</name>
    <dbReference type="NCBI Taxonomy" id="348151"/>
    <lineage>
        <taxon>Bacteria</taxon>
        <taxon>Bacillati</taxon>
        <taxon>Bacillota</taxon>
        <taxon>Bacilli</taxon>
        <taxon>Lactobacillales</taxon>
        <taxon>Lactobacillaceae</taxon>
        <taxon>Furfurilactobacillus</taxon>
    </lineage>
</organism>
<gene>
    <name evidence="2" type="ORF">IV55_GL000218</name>
    <name evidence="1" type="ORF">LSI01_09120</name>
</gene>
<dbReference type="Proteomes" id="UP000051139">
    <property type="component" value="Unassembled WGS sequence"/>
</dbReference>
<dbReference type="AlphaFoldDB" id="A0A0R2LDZ0"/>
<evidence type="ECO:0008006" key="5">
    <source>
        <dbReference type="Google" id="ProtNLM"/>
    </source>
</evidence>
<comment type="caution">
    <text evidence="2">The sequence shown here is derived from an EMBL/GenBank/DDBJ whole genome shotgun (WGS) entry which is preliminary data.</text>
</comment>
<dbReference type="SUPFAM" id="SSF160379">
    <property type="entry name" value="SP0830-like"/>
    <property type="match status" value="1"/>
</dbReference>
<proteinExistence type="predicted"/>
<dbReference type="EMBL" id="JQCB01000001">
    <property type="protein sequence ID" value="KRN97290.1"/>
    <property type="molecule type" value="Genomic_DNA"/>
</dbReference>
<dbReference type="PANTHER" id="PTHR36439">
    <property type="entry name" value="BLL4334 PROTEIN"/>
    <property type="match status" value="1"/>
</dbReference>
<dbReference type="Gene3D" id="3.30.70.1260">
    <property type="entry name" value="bacterial protein sp0830 like"/>
    <property type="match status" value="1"/>
</dbReference>
<evidence type="ECO:0000313" key="4">
    <source>
        <dbReference type="Proteomes" id="UP000321429"/>
    </source>
</evidence>
<dbReference type="Pfam" id="PF08002">
    <property type="entry name" value="DUF1697"/>
    <property type="match status" value="1"/>
</dbReference>
<dbReference type="InterPro" id="IPR012545">
    <property type="entry name" value="DUF1697"/>
</dbReference>
<reference evidence="2 3" key="1">
    <citation type="journal article" date="2015" name="Genome Announc.">
        <title>Expanding the biotechnology potential of lactobacilli through comparative genomics of 213 strains and associated genera.</title>
        <authorList>
            <person name="Sun Z."/>
            <person name="Harris H.M."/>
            <person name="McCann A."/>
            <person name="Guo C."/>
            <person name="Argimon S."/>
            <person name="Zhang W."/>
            <person name="Yang X."/>
            <person name="Jeffery I.B."/>
            <person name="Cooney J.C."/>
            <person name="Kagawa T.F."/>
            <person name="Liu W."/>
            <person name="Song Y."/>
            <person name="Salvetti E."/>
            <person name="Wrobel A."/>
            <person name="Rasinkangas P."/>
            <person name="Parkhill J."/>
            <person name="Rea M.C."/>
            <person name="O'Sullivan O."/>
            <person name="Ritari J."/>
            <person name="Douillard F.P."/>
            <person name="Paul Ross R."/>
            <person name="Yang R."/>
            <person name="Briner A.E."/>
            <person name="Felis G.E."/>
            <person name="de Vos W.M."/>
            <person name="Barrangou R."/>
            <person name="Klaenhammer T.R."/>
            <person name="Caufield P.W."/>
            <person name="Cui Y."/>
            <person name="Zhang H."/>
            <person name="O'Toole P.W."/>
        </authorList>
    </citation>
    <scope>NUCLEOTIDE SEQUENCE [LARGE SCALE GENOMIC DNA]</scope>
    <source>
        <strain evidence="2 3">DSM 22696</strain>
    </source>
</reference>